<keyword evidence="1" id="KW-0732">Signal</keyword>
<evidence type="ECO:0000313" key="3">
    <source>
        <dbReference type="Proteomes" id="UP000289200"/>
    </source>
</evidence>
<keyword evidence="3" id="KW-1185">Reference proteome</keyword>
<dbReference type="AlphaFoldDB" id="A0A447CT88"/>
<reference evidence="3" key="1">
    <citation type="submission" date="2018-10" db="EMBL/GenBank/DDBJ databases">
        <authorList>
            <person name="Peiro R."/>
            <person name="Begona"/>
            <person name="Cbmso G."/>
            <person name="Lopez M."/>
            <person name="Gonzalez S."/>
            <person name="Sacristan E."/>
            <person name="Castillo E."/>
        </authorList>
    </citation>
    <scope>NUCLEOTIDE SEQUENCE [LARGE SCALE GENOMIC DNA]</scope>
</reference>
<comment type="caution">
    <text evidence="2">The sequence shown here is derived from an EMBL/GenBank/DDBJ whole genome shotgun (WGS) entry which is preliminary data.</text>
</comment>
<accession>A0A447CT88</accession>
<feature type="signal peptide" evidence="1">
    <location>
        <begin position="1"/>
        <end position="27"/>
    </location>
</feature>
<name>A0A447CT88_9BRAD</name>
<protein>
    <recommendedName>
        <fullName evidence="4">DUF5666 domain-containing protein</fullName>
    </recommendedName>
</protein>
<sequence length="151" mass="15119">MKNTFLPGAVRVVSASLTAASFLVLSAAVGPTVVAPALAQSHAHGQGHQKGPNGGDMKDIAGVHAEILVAGRTITINVFDDADKPASTKGFTGSALVSDGKTKETVTLAPSGEAALKGEAKGAIAAGATITILLKTEAGKTGQVRFSPHDH</sequence>
<evidence type="ECO:0000256" key="1">
    <source>
        <dbReference type="SAM" id="SignalP"/>
    </source>
</evidence>
<organism evidence="2 3">
    <name type="scientific">Rhodoplanes serenus</name>
    <dbReference type="NCBI Taxonomy" id="200615"/>
    <lineage>
        <taxon>Bacteria</taxon>
        <taxon>Pseudomonadati</taxon>
        <taxon>Pseudomonadota</taxon>
        <taxon>Alphaproteobacteria</taxon>
        <taxon>Hyphomicrobiales</taxon>
        <taxon>Nitrobacteraceae</taxon>
        <taxon>Rhodoplanes</taxon>
    </lineage>
</organism>
<dbReference type="Proteomes" id="UP000289200">
    <property type="component" value="Unassembled WGS sequence"/>
</dbReference>
<evidence type="ECO:0008006" key="4">
    <source>
        <dbReference type="Google" id="ProtNLM"/>
    </source>
</evidence>
<feature type="chain" id="PRO_5019192134" description="DUF5666 domain-containing protein" evidence="1">
    <location>
        <begin position="28"/>
        <end position="151"/>
    </location>
</feature>
<evidence type="ECO:0000313" key="2">
    <source>
        <dbReference type="EMBL" id="VCU08488.1"/>
    </source>
</evidence>
<gene>
    <name evidence="2" type="ORF">RHODGE_RHODGE_01657</name>
</gene>
<dbReference type="RefSeq" id="WP_307719448.1">
    <property type="nucleotide sequence ID" value="NZ_UWOC01000130.1"/>
</dbReference>
<proteinExistence type="predicted"/>
<dbReference type="EMBL" id="UWOC01000130">
    <property type="protein sequence ID" value="VCU08488.1"/>
    <property type="molecule type" value="Genomic_DNA"/>
</dbReference>